<evidence type="ECO:0000256" key="5">
    <source>
        <dbReference type="ARBA" id="ARBA00022970"/>
    </source>
</evidence>
<dbReference type="PROSITE" id="PS50928">
    <property type="entry name" value="ABC_TM1"/>
    <property type="match status" value="1"/>
</dbReference>
<dbReference type="InterPro" id="IPR035906">
    <property type="entry name" value="MetI-like_sf"/>
</dbReference>
<dbReference type="GO" id="GO:0006865">
    <property type="term" value="P:amino acid transport"/>
    <property type="evidence" value="ECO:0007669"/>
    <property type="project" value="UniProtKB-KW"/>
</dbReference>
<proteinExistence type="inferred from homology"/>
<dbReference type="Proteomes" id="UP000295711">
    <property type="component" value="Unassembled WGS sequence"/>
</dbReference>
<keyword evidence="5" id="KW-0029">Amino-acid transport</keyword>
<keyword evidence="3" id="KW-1003">Cell membrane</keyword>
<dbReference type="GO" id="GO:0043190">
    <property type="term" value="C:ATP-binding cassette (ABC) transporter complex"/>
    <property type="evidence" value="ECO:0007669"/>
    <property type="project" value="InterPro"/>
</dbReference>
<evidence type="ECO:0000313" key="11">
    <source>
        <dbReference type="Proteomes" id="UP000295711"/>
    </source>
</evidence>
<comment type="caution">
    <text evidence="10">The sequence shown here is derived from an EMBL/GenBank/DDBJ whole genome shotgun (WGS) entry which is preliminary data.</text>
</comment>
<dbReference type="PANTHER" id="PTHR30614">
    <property type="entry name" value="MEMBRANE COMPONENT OF AMINO ACID ABC TRANSPORTER"/>
    <property type="match status" value="1"/>
</dbReference>
<accession>A0A4R2L3V5</accession>
<keyword evidence="2 8" id="KW-0813">Transport</keyword>
<dbReference type="EMBL" id="SLXA01000020">
    <property type="protein sequence ID" value="TCO81893.1"/>
    <property type="molecule type" value="Genomic_DNA"/>
</dbReference>
<feature type="domain" description="ABC transmembrane type-1" evidence="9">
    <location>
        <begin position="14"/>
        <end position="205"/>
    </location>
</feature>
<evidence type="ECO:0000256" key="3">
    <source>
        <dbReference type="ARBA" id="ARBA00022475"/>
    </source>
</evidence>
<keyword evidence="6 8" id="KW-1133">Transmembrane helix</keyword>
<dbReference type="InterPro" id="IPR000515">
    <property type="entry name" value="MetI-like"/>
</dbReference>
<feature type="transmembrane region" description="Helical" evidence="8">
    <location>
        <begin position="184"/>
        <end position="205"/>
    </location>
</feature>
<dbReference type="RefSeq" id="WP_243115562.1">
    <property type="nucleotide sequence ID" value="NZ_JANKAQ010000019.1"/>
</dbReference>
<keyword evidence="4 8" id="KW-0812">Transmembrane</keyword>
<comment type="similarity">
    <text evidence="8">Belongs to the binding-protein-dependent transport system permease family.</text>
</comment>
<keyword evidence="7 8" id="KW-0472">Membrane</keyword>
<evidence type="ECO:0000256" key="1">
    <source>
        <dbReference type="ARBA" id="ARBA00004651"/>
    </source>
</evidence>
<name>A0A4R2L3V5_9FIRM</name>
<evidence type="ECO:0000256" key="2">
    <source>
        <dbReference type="ARBA" id="ARBA00022448"/>
    </source>
</evidence>
<dbReference type="Gene3D" id="1.10.3720.10">
    <property type="entry name" value="MetI-like"/>
    <property type="match status" value="1"/>
</dbReference>
<evidence type="ECO:0000259" key="9">
    <source>
        <dbReference type="PROSITE" id="PS50928"/>
    </source>
</evidence>
<dbReference type="AlphaFoldDB" id="A0A4R2L3V5"/>
<dbReference type="InterPro" id="IPR043429">
    <property type="entry name" value="ArtM/GltK/GlnP/TcyL/YhdX-like"/>
</dbReference>
<feature type="transmembrane region" description="Helical" evidence="8">
    <location>
        <begin position="20"/>
        <end position="38"/>
    </location>
</feature>
<protein>
    <submittedName>
        <fullName evidence="10">Amino acid ABC transporter membrane protein (PAAT family)</fullName>
    </submittedName>
</protein>
<organism evidence="10 11">
    <name type="scientific">Frisingicoccus caecimuris</name>
    <dbReference type="NCBI Taxonomy" id="1796636"/>
    <lineage>
        <taxon>Bacteria</taxon>
        <taxon>Bacillati</taxon>
        <taxon>Bacillota</taxon>
        <taxon>Clostridia</taxon>
        <taxon>Lachnospirales</taxon>
        <taxon>Lachnospiraceae</taxon>
        <taxon>Frisingicoccus</taxon>
    </lineage>
</organism>
<comment type="subcellular location">
    <subcellularLocation>
        <location evidence="1 8">Cell membrane</location>
        <topology evidence="1 8">Multi-pass membrane protein</topology>
    </subcellularLocation>
</comment>
<dbReference type="CDD" id="cd06261">
    <property type="entry name" value="TM_PBP2"/>
    <property type="match status" value="1"/>
</dbReference>
<evidence type="ECO:0000313" key="10">
    <source>
        <dbReference type="EMBL" id="TCO81893.1"/>
    </source>
</evidence>
<dbReference type="InterPro" id="IPR010065">
    <property type="entry name" value="AA_ABC_transptr_permease_3TM"/>
</dbReference>
<dbReference type="GO" id="GO:0022857">
    <property type="term" value="F:transmembrane transporter activity"/>
    <property type="evidence" value="ECO:0007669"/>
    <property type="project" value="InterPro"/>
</dbReference>
<feature type="transmembrane region" description="Helical" evidence="8">
    <location>
        <begin position="59"/>
        <end position="79"/>
    </location>
</feature>
<keyword evidence="11" id="KW-1185">Reference proteome</keyword>
<gene>
    <name evidence="10" type="ORF">EV212_12022</name>
</gene>
<sequence>MAITDIIKQLSSGMGVTIEIFFVTLVSSLILGLGLALVRMSKFKILSILAKIYISIMRGTPLMLQLLVVYFGPYFIFGIPITRSYRLNAVLIGFALNYAAYFAEIYRGGISAIPEGQYEAAKLLGYSRSQTFIHIVMPQVIKRIIPAVANETITLVKDTSLAFTLAVAEIFTLTKQLVASQSSMMPFVVAAVFYYIFNLLVAMFFDHVEKKLSYYR</sequence>
<dbReference type="Pfam" id="PF00528">
    <property type="entry name" value="BPD_transp_1"/>
    <property type="match status" value="1"/>
</dbReference>
<dbReference type="SUPFAM" id="SSF161098">
    <property type="entry name" value="MetI-like"/>
    <property type="match status" value="1"/>
</dbReference>
<feature type="transmembrane region" description="Helical" evidence="8">
    <location>
        <begin position="85"/>
        <end position="103"/>
    </location>
</feature>
<evidence type="ECO:0000256" key="7">
    <source>
        <dbReference type="ARBA" id="ARBA00023136"/>
    </source>
</evidence>
<reference evidence="10 11" key="1">
    <citation type="submission" date="2019-03" db="EMBL/GenBank/DDBJ databases">
        <title>Genomic Encyclopedia of Type Strains, Phase IV (KMG-IV): sequencing the most valuable type-strain genomes for metagenomic binning, comparative biology and taxonomic classification.</title>
        <authorList>
            <person name="Goeker M."/>
        </authorList>
    </citation>
    <scope>NUCLEOTIDE SEQUENCE [LARGE SCALE GENOMIC DNA]</scope>
    <source>
        <strain evidence="10 11">DSM 28559</strain>
    </source>
</reference>
<dbReference type="PANTHER" id="PTHR30614:SF0">
    <property type="entry name" value="L-CYSTINE TRANSPORT SYSTEM PERMEASE PROTEIN TCYL"/>
    <property type="match status" value="1"/>
</dbReference>
<evidence type="ECO:0000256" key="4">
    <source>
        <dbReference type="ARBA" id="ARBA00022692"/>
    </source>
</evidence>
<evidence type="ECO:0000256" key="6">
    <source>
        <dbReference type="ARBA" id="ARBA00022989"/>
    </source>
</evidence>
<evidence type="ECO:0000256" key="8">
    <source>
        <dbReference type="RuleBase" id="RU363032"/>
    </source>
</evidence>
<dbReference type="NCBIfam" id="TIGR01726">
    <property type="entry name" value="HEQRo_perm_3TM"/>
    <property type="match status" value="1"/>
</dbReference>